<organism evidence="1">
    <name type="scientific">Rhizophora mucronata</name>
    <name type="common">Asiatic mangrove</name>
    <dbReference type="NCBI Taxonomy" id="61149"/>
    <lineage>
        <taxon>Eukaryota</taxon>
        <taxon>Viridiplantae</taxon>
        <taxon>Streptophyta</taxon>
        <taxon>Embryophyta</taxon>
        <taxon>Tracheophyta</taxon>
        <taxon>Spermatophyta</taxon>
        <taxon>Magnoliopsida</taxon>
        <taxon>eudicotyledons</taxon>
        <taxon>Gunneridae</taxon>
        <taxon>Pentapetalae</taxon>
        <taxon>rosids</taxon>
        <taxon>fabids</taxon>
        <taxon>Malpighiales</taxon>
        <taxon>Rhizophoraceae</taxon>
        <taxon>Rhizophora</taxon>
    </lineage>
</organism>
<proteinExistence type="predicted"/>
<dbReference type="AlphaFoldDB" id="A0A2P2KMB2"/>
<reference evidence="1" key="1">
    <citation type="submission" date="2018-02" db="EMBL/GenBank/DDBJ databases">
        <title>Rhizophora mucronata_Transcriptome.</title>
        <authorList>
            <person name="Meera S.P."/>
            <person name="Sreeshan A."/>
            <person name="Augustine A."/>
        </authorList>
    </citation>
    <scope>NUCLEOTIDE SEQUENCE</scope>
    <source>
        <tissue evidence="1">Leaf</tissue>
    </source>
</reference>
<accession>A0A2P2KMB2</accession>
<sequence length="42" mass="4896">MVTSLCQYFLTVNIVVHFGMCELYFKKHCIIILCSFFPCSTD</sequence>
<name>A0A2P2KMB2_RHIMU</name>
<protein>
    <submittedName>
        <fullName evidence="1">Uncharacterized protein MANES_03G010000</fullName>
    </submittedName>
</protein>
<dbReference type="EMBL" id="GGEC01026370">
    <property type="protein sequence ID" value="MBX06854.1"/>
    <property type="molecule type" value="Transcribed_RNA"/>
</dbReference>
<evidence type="ECO:0000313" key="1">
    <source>
        <dbReference type="EMBL" id="MBX06854.1"/>
    </source>
</evidence>